<protein>
    <submittedName>
        <fullName evidence="1">Uncharacterized protein</fullName>
    </submittedName>
</protein>
<reference evidence="1 2" key="2">
    <citation type="journal article" date="2017" name="Front. Plant Sci.">
        <title>Gene Classification and Mining of Molecular Markers Useful in Red Clover (Trifolium pratense) Breeding.</title>
        <authorList>
            <person name="Istvanek J."/>
            <person name="Dluhosova J."/>
            <person name="Dluhos P."/>
            <person name="Patkova L."/>
            <person name="Nedelnik J."/>
            <person name="Repkova J."/>
        </authorList>
    </citation>
    <scope>NUCLEOTIDE SEQUENCE [LARGE SCALE GENOMIC DNA]</scope>
    <source>
        <strain evidence="2">cv. Tatra</strain>
        <tissue evidence="1">Young leaves</tissue>
    </source>
</reference>
<gene>
    <name evidence="1" type="ORF">L195_g064614</name>
</gene>
<reference evidence="1 2" key="1">
    <citation type="journal article" date="2014" name="Am. J. Bot.">
        <title>Genome assembly and annotation for red clover (Trifolium pratense; Fabaceae).</title>
        <authorList>
            <person name="Istvanek J."/>
            <person name="Jaros M."/>
            <person name="Krenek A."/>
            <person name="Repkova J."/>
        </authorList>
    </citation>
    <scope>NUCLEOTIDE SEQUENCE [LARGE SCALE GENOMIC DNA]</scope>
    <source>
        <strain evidence="2">cv. Tatra</strain>
        <tissue evidence="1">Young leaves</tissue>
    </source>
</reference>
<proteinExistence type="predicted"/>
<sequence>MGLREADFGTEVGGGSLWWREIVGIREGGGEPGGRWFGEHVVRRVGDESEIFSGPIPGWMVL</sequence>
<dbReference type="EMBL" id="ASHM01258799">
    <property type="protein sequence ID" value="PNX69835.1"/>
    <property type="molecule type" value="Genomic_DNA"/>
</dbReference>
<evidence type="ECO:0000313" key="1">
    <source>
        <dbReference type="EMBL" id="PNX69835.1"/>
    </source>
</evidence>
<dbReference type="Proteomes" id="UP000236291">
    <property type="component" value="Unassembled WGS sequence"/>
</dbReference>
<comment type="caution">
    <text evidence="1">The sequence shown here is derived from an EMBL/GenBank/DDBJ whole genome shotgun (WGS) entry which is preliminary data.</text>
</comment>
<organism evidence="1 2">
    <name type="scientific">Trifolium pratense</name>
    <name type="common">Red clover</name>
    <dbReference type="NCBI Taxonomy" id="57577"/>
    <lineage>
        <taxon>Eukaryota</taxon>
        <taxon>Viridiplantae</taxon>
        <taxon>Streptophyta</taxon>
        <taxon>Embryophyta</taxon>
        <taxon>Tracheophyta</taxon>
        <taxon>Spermatophyta</taxon>
        <taxon>Magnoliopsida</taxon>
        <taxon>eudicotyledons</taxon>
        <taxon>Gunneridae</taxon>
        <taxon>Pentapetalae</taxon>
        <taxon>rosids</taxon>
        <taxon>fabids</taxon>
        <taxon>Fabales</taxon>
        <taxon>Fabaceae</taxon>
        <taxon>Papilionoideae</taxon>
        <taxon>50 kb inversion clade</taxon>
        <taxon>NPAAA clade</taxon>
        <taxon>Hologalegina</taxon>
        <taxon>IRL clade</taxon>
        <taxon>Trifolieae</taxon>
        <taxon>Trifolium</taxon>
    </lineage>
</organism>
<accession>A0A2K3KU81</accession>
<evidence type="ECO:0000313" key="2">
    <source>
        <dbReference type="Proteomes" id="UP000236291"/>
    </source>
</evidence>
<name>A0A2K3KU81_TRIPR</name>
<feature type="non-terminal residue" evidence="1">
    <location>
        <position position="62"/>
    </location>
</feature>
<dbReference type="AlphaFoldDB" id="A0A2K3KU81"/>